<evidence type="ECO:0000313" key="1">
    <source>
        <dbReference type="EMBL" id="MDQ0159851.1"/>
    </source>
</evidence>
<organism evidence="1 2">
    <name type="scientific">Alkalibacillus salilacus</name>
    <dbReference type="NCBI Taxonomy" id="284582"/>
    <lineage>
        <taxon>Bacteria</taxon>
        <taxon>Bacillati</taxon>
        <taxon>Bacillota</taxon>
        <taxon>Bacilli</taxon>
        <taxon>Bacillales</taxon>
        <taxon>Bacillaceae</taxon>
        <taxon>Alkalibacillus</taxon>
    </lineage>
</organism>
<dbReference type="EMBL" id="JAUSTQ010000007">
    <property type="protein sequence ID" value="MDQ0159851.1"/>
    <property type="molecule type" value="Genomic_DNA"/>
</dbReference>
<accession>A0ABT9VFX1</accession>
<protein>
    <submittedName>
        <fullName evidence="1">Uncharacterized protein</fullName>
    </submittedName>
</protein>
<dbReference type="Proteomes" id="UP001224359">
    <property type="component" value="Unassembled WGS sequence"/>
</dbReference>
<keyword evidence="2" id="KW-1185">Reference proteome</keyword>
<reference evidence="1 2" key="1">
    <citation type="submission" date="2023-07" db="EMBL/GenBank/DDBJ databases">
        <title>Genomic Encyclopedia of Type Strains, Phase IV (KMG-IV): sequencing the most valuable type-strain genomes for metagenomic binning, comparative biology and taxonomic classification.</title>
        <authorList>
            <person name="Goeker M."/>
        </authorList>
    </citation>
    <scope>NUCLEOTIDE SEQUENCE [LARGE SCALE GENOMIC DNA]</scope>
    <source>
        <strain evidence="1 2">DSM 16460</strain>
    </source>
</reference>
<name>A0ABT9VFX1_9BACI</name>
<sequence>MPTDLIYWFGHYDKTYKDDYENVIEKVAM</sequence>
<gene>
    <name evidence="1" type="ORF">J2S77_001838</name>
</gene>
<comment type="caution">
    <text evidence="1">The sequence shown here is derived from an EMBL/GenBank/DDBJ whole genome shotgun (WGS) entry which is preliminary data.</text>
</comment>
<proteinExistence type="predicted"/>
<evidence type="ECO:0000313" key="2">
    <source>
        <dbReference type="Proteomes" id="UP001224359"/>
    </source>
</evidence>